<feature type="region of interest" description="Disordered" evidence="1">
    <location>
        <begin position="1"/>
        <end position="28"/>
    </location>
</feature>
<comment type="caution">
    <text evidence="2">The sequence shown here is derived from an EMBL/GenBank/DDBJ whole genome shotgun (WGS) entry which is preliminary data.</text>
</comment>
<evidence type="ECO:0000256" key="1">
    <source>
        <dbReference type="SAM" id="MobiDB-lite"/>
    </source>
</evidence>
<name>A0AAD7HPJ5_9AGAR</name>
<keyword evidence="3" id="KW-1185">Reference proteome</keyword>
<dbReference type="Proteomes" id="UP001215598">
    <property type="component" value="Unassembled WGS sequence"/>
</dbReference>
<feature type="compositionally biased region" description="Basic residues" evidence="1">
    <location>
        <begin position="120"/>
        <end position="131"/>
    </location>
</feature>
<dbReference type="AlphaFoldDB" id="A0AAD7HPJ5"/>
<sequence length="131" mass="14718">MATGDDDCELERQRWGSSFGPAGYANARRRRPVIKESSGPGCFQKSGCYIQLQSGEVTKPVGELEDRGSQGGGGGRRRRVYYCRGPYKEQADHGLALIRGVEYSNTPAQWREKAEVERRHTCHGKKKKEKE</sequence>
<feature type="region of interest" description="Disordered" evidence="1">
    <location>
        <begin position="59"/>
        <end position="78"/>
    </location>
</feature>
<feature type="compositionally biased region" description="Basic and acidic residues" evidence="1">
    <location>
        <begin position="110"/>
        <end position="119"/>
    </location>
</feature>
<proteinExistence type="predicted"/>
<evidence type="ECO:0000313" key="3">
    <source>
        <dbReference type="Proteomes" id="UP001215598"/>
    </source>
</evidence>
<accession>A0AAD7HPJ5</accession>
<gene>
    <name evidence="2" type="ORF">B0H16DRAFT_1472218</name>
</gene>
<organism evidence="2 3">
    <name type="scientific">Mycena metata</name>
    <dbReference type="NCBI Taxonomy" id="1033252"/>
    <lineage>
        <taxon>Eukaryota</taxon>
        <taxon>Fungi</taxon>
        <taxon>Dikarya</taxon>
        <taxon>Basidiomycota</taxon>
        <taxon>Agaricomycotina</taxon>
        <taxon>Agaricomycetes</taxon>
        <taxon>Agaricomycetidae</taxon>
        <taxon>Agaricales</taxon>
        <taxon>Marasmiineae</taxon>
        <taxon>Mycenaceae</taxon>
        <taxon>Mycena</taxon>
    </lineage>
</organism>
<reference evidence="2" key="1">
    <citation type="submission" date="2023-03" db="EMBL/GenBank/DDBJ databases">
        <title>Massive genome expansion in bonnet fungi (Mycena s.s.) driven by repeated elements and novel gene families across ecological guilds.</title>
        <authorList>
            <consortium name="Lawrence Berkeley National Laboratory"/>
            <person name="Harder C.B."/>
            <person name="Miyauchi S."/>
            <person name="Viragh M."/>
            <person name="Kuo A."/>
            <person name="Thoen E."/>
            <person name="Andreopoulos B."/>
            <person name="Lu D."/>
            <person name="Skrede I."/>
            <person name="Drula E."/>
            <person name="Henrissat B."/>
            <person name="Morin E."/>
            <person name="Kohler A."/>
            <person name="Barry K."/>
            <person name="LaButti K."/>
            <person name="Morin E."/>
            <person name="Salamov A."/>
            <person name="Lipzen A."/>
            <person name="Mereny Z."/>
            <person name="Hegedus B."/>
            <person name="Baldrian P."/>
            <person name="Stursova M."/>
            <person name="Weitz H."/>
            <person name="Taylor A."/>
            <person name="Grigoriev I.V."/>
            <person name="Nagy L.G."/>
            <person name="Martin F."/>
            <person name="Kauserud H."/>
        </authorList>
    </citation>
    <scope>NUCLEOTIDE SEQUENCE</scope>
    <source>
        <strain evidence="2">CBHHK182m</strain>
    </source>
</reference>
<evidence type="ECO:0000313" key="2">
    <source>
        <dbReference type="EMBL" id="KAJ7724618.1"/>
    </source>
</evidence>
<dbReference type="EMBL" id="JARKIB010000200">
    <property type="protein sequence ID" value="KAJ7724618.1"/>
    <property type="molecule type" value="Genomic_DNA"/>
</dbReference>
<feature type="region of interest" description="Disordered" evidence="1">
    <location>
        <begin position="108"/>
        <end position="131"/>
    </location>
</feature>
<protein>
    <submittedName>
        <fullName evidence="2">Uncharacterized protein</fullName>
    </submittedName>
</protein>